<dbReference type="EMBL" id="CP001157">
    <property type="protein sequence ID" value="ACO81075.1"/>
    <property type="molecule type" value="Genomic_DNA"/>
</dbReference>
<dbReference type="Proteomes" id="UP000002424">
    <property type="component" value="Chromosome"/>
</dbReference>
<reference evidence="1 2" key="1">
    <citation type="journal article" date="2009" name="J. Bacteriol.">
        <title>Genome sequence of Azotobacter vinelandii, an obligate aerobe specialized to support diverse anaerobic metabolic processes.</title>
        <authorList>
            <person name="Setubal J.C."/>
            <person name="dos Santos P."/>
            <person name="Goldman B.S."/>
            <person name="Ertesvag H."/>
            <person name="Espin G."/>
            <person name="Rubio L.M."/>
            <person name="Valla S."/>
            <person name="Almeida N.F."/>
            <person name="Balasubramanian D."/>
            <person name="Cromes L."/>
            <person name="Curatti L."/>
            <person name="Du Z."/>
            <person name="Godsy E."/>
            <person name="Goodner B."/>
            <person name="Hellner-Burris K."/>
            <person name="Hernandez J.A."/>
            <person name="Houmiel K."/>
            <person name="Imperial J."/>
            <person name="Kennedy C."/>
            <person name="Larson T.J."/>
            <person name="Latreille P."/>
            <person name="Ligon L.S."/>
            <person name="Lu J."/>
            <person name="Maerk M."/>
            <person name="Miller N.M."/>
            <person name="Norton S."/>
            <person name="O'Carroll I.P."/>
            <person name="Paulsen I."/>
            <person name="Raulfs E.C."/>
            <person name="Roemer R."/>
            <person name="Rosser J."/>
            <person name="Segura D."/>
            <person name="Slater S."/>
            <person name="Stricklin S.L."/>
            <person name="Studholme D.J."/>
            <person name="Sun J."/>
            <person name="Viana C.J."/>
            <person name="Wallin E."/>
            <person name="Wang B."/>
            <person name="Wheeler C."/>
            <person name="Zhu H."/>
            <person name="Dean D.R."/>
            <person name="Dixon R."/>
            <person name="Wood D."/>
        </authorList>
    </citation>
    <scope>NUCLEOTIDE SEQUENCE [LARGE SCALE GENOMIC DNA]</scope>
    <source>
        <strain evidence="2">DJ / ATCC BAA-1303</strain>
    </source>
</reference>
<dbReference type="AlphaFoldDB" id="C1DL82"/>
<keyword evidence="2" id="KW-1185">Reference proteome</keyword>
<organism evidence="1 2">
    <name type="scientific">Azotobacter vinelandii (strain DJ / ATCC BAA-1303)</name>
    <dbReference type="NCBI Taxonomy" id="322710"/>
    <lineage>
        <taxon>Bacteria</taxon>
        <taxon>Pseudomonadati</taxon>
        <taxon>Pseudomonadota</taxon>
        <taxon>Gammaproteobacteria</taxon>
        <taxon>Pseudomonadales</taxon>
        <taxon>Pseudomonadaceae</taxon>
        <taxon>Azotobacter</taxon>
    </lineage>
</organism>
<sequence>MANQLIYAIRNARGLAEHQATGGAYELFK</sequence>
<name>C1DL82_AZOVD</name>
<gene>
    <name evidence="1" type="ordered locus">Avin_49840</name>
</gene>
<protein>
    <submittedName>
        <fullName evidence="1">Uncharacterized protein</fullName>
    </submittedName>
</protein>
<evidence type="ECO:0000313" key="1">
    <source>
        <dbReference type="EMBL" id="ACO81075.1"/>
    </source>
</evidence>
<dbReference type="HOGENOM" id="CLU_3408543_0_0_6"/>
<dbReference type="EnsemblBacteria" id="ACO81075">
    <property type="protein sequence ID" value="ACO81075"/>
    <property type="gene ID" value="Avin_49840"/>
</dbReference>
<evidence type="ECO:0000313" key="2">
    <source>
        <dbReference type="Proteomes" id="UP000002424"/>
    </source>
</evidence>
<proteinExistence type="predicted"/>
<accession>C1DL82</accession>
<dbReference type="KEGG" id="avn:Avin_49840"/>